<sequence length="98" mass="10422">MAATLIMLQSALRASVEEAKPYSPRVTHTTCSSQGDAGSDIVVCGHVDADERYRLEPLTHQYDPVGAPASARTSAPGRPIFTRPARRAPTASPTSASW</sequence>
<comment type="caution">
    <text evidence="2">The sequence shown here is derived from an EMBL/GenBank/DDBJ whole genome shotgun (WGS) entry which is preliminary data.</text>
</comment>
<proteinExistence type="predicted"/>
<reference evidence="2 3" key="1">
    <citation type="submission" date="2024-05" db="EMBL/GenBank/DDBJ databases">
        <authorList>
            <person name="Liu Q."/>
            <person name="Xin Y.-H."/>
        </authorList>
    </citation>
    <scope>NUCLEOTIDE SEQUENCE [LARGE SCALE GENOMIC DNA]</scope>
    <source>
        <strain evidence="2 3">CGMCC 1.10181</strain>
    </source>
</reference>
<gene>
    <name evidence="2" type="ORF">ABC974_05275</name>
</gene>
<organism evidence="2 3">
    <name type="scientific">Sphingomonas oligophenolica</name>
    <dbReference type="NCBI Taxonomy" id="301154"/>
    <lineage>
        <taxon>Bacteria</taxon>
        <taxon>Pseudomonadati</taxon>
        <taxon>Pseudomonadota</taxon>
        <taxon>Alphaproteobacteria</taxon>
        <taxon>Sphingomonadales</taxon>
        <taxon>Sphingomonadaceae</taxon>
        <taxon>Sphingomonas</taxon>
    </lineage>
</organism>
<protein>
    <submittedName>
        <fullName evidence="2">Uncharacterized protein</fullName>
    </submittedName>
</protein>
<name>A0ABU9XZN7_9SPHN</name>
<evidence type="ECO:0000313" key="2">
    <source>
        <dbReference type="EMBL" id="MEN2789029.1"/>
    </source>
</evidence>
<evidence type="ECO:0000313" key="3">
    <source>
        <dbReference type="Proteomes" id="UP001419910"/>
    </source>
</evidence>
<feature type="region of interest" description="Disordered" evidence="1">
    <location>
        <begin position="17"/>
        <end position="40"/>
    </location>
</feature>
<evidence type="ECO:0000256" key="1">
    <source>
        <dbReference type="SAM" id="MobiDB-lite"/>
    </source>
</evidence>
<feature type="region of interest" description="Disordered" evidence="1">
    <location>
        <begin position="59"/>
        <end position="98"/>
    </location>
</feature>
<keyword evidence="3" id="KW-1185">Reference proteome</keyword>
<dbReference type="Proteomes" id="UP001419910">
    <property type="component" value="Unassembled WGS sequence"/>
</dbReference>
<dbReference type="EMBL" id="JBDIME010000003">
    <property type="protein sequence ID" value="MEN2789029.1"/>
    <property type="molecule type" value="Genomic_DNA"/>
</dbReference>
<feature type="compositionally biased region" description="Polar residues" evidence="1">
    <location>
        <begin position="26"/>
        <end position="36"/>
    </location>
</feature>
<accession>A0ABU9XZN7</accession>